<dbReference type="Gene3D" id="3.30.1600.10">
    <property type="entry name" value="SIR2/SIRT2 'Small Domain"/>
    <property type="match status" value="1"/>
</dbReference>
<dbReference type="GeneID" id="118900219"/>
<sequence length="334" mass="36731">MALWACSVVPALRLWGLGGARPWTRRPRIAGAGRPISFSAGASSVSGSGGHSPKFLLQDVAELIKTGACQRVVVMVGAGISTPSGVPDFRSPGTGYYSNLQQYKIPYPEAIFELSFFFRDPKPFFTFAKELYPGNYRPNATHYFLRLLHDKGLLLRLYTQNIDGLERASGIPASKLVEAHGSFASATCTVCRRPFPGEDFWADVMVDRVPRCPVCTGVVKPDIVFFGEMLPHRFLLHLADLPAADLLLILGTSLEVEPFASLSEAVRSSVPRLLINRDLVGSLARHPRGRDVVQLGDVVHGVTRLVELLGWTEEMRDLIQRETGKTDGWDKLGE</sequence>
<dbReference type="EC" id="2.3.1.286" evidence="6"/>
<dbReference type="CTD" id="23410"/>
<evidence type="ECO:0000256" key="10">
    <source>
        <dbReference type="PROSITE-ProRule" id="PRU00236"/>
    </source>
</evidence>
<gene>
    <name evidence="14" type="primary">SIRT3</name>
</gene>
<evidence type="ECO:0000256" key="4">
    <source>
        <dbReference type="ARBA" id="ARBA00022833"/>
    </source>
</evidence>
<dbReference type="GO" id="GO:0017136">
    <property type="term" value="F:histone deacetylase activity, NAD-dependent"/>
    <property type="evidence" value="ECO:0007669"/>
    <property type="project" value="InterPro"/>
</dbReference>
<dbReference type="InterPro" id="IPR026590">
    <property type="entry name" value="Ssirtuin_cat_dom"/>
</dbReference>
<evidence type="ECO:0000256" key="11">
    <source>
        <dbReference type="SAM" id="SignalP"/>
    </source>
</evidence>
<name>A0A8B8YG62_BALMU</name>
<dbReference type="PANTHER" id="PTHR11085">
    <property type="entry name" value="NAD-DEPENDENT PROTEIN DEACYLASE SIRTUIN-5, MITOCHONDRIAL-RELATED"/>
    <property type="match status" value="1"/>
</dbReference>
<keyword evidence="2 6" id="KW-0808">Transferase</keyword>
<feature type="chain" id="PRO_5034319982" description="NAD-dependent protein deacetylase" evidence="11">
    <location>
        <begin position="21"/>
        <end position="334"/>
    </location>
</feature>
<evidence type="ECO:0000259" key="12">
    <source>
        <dbReference type="PROSITE" id="PS50305"/>
    </source>
</evidence>
<organism evidence="13 14">
    <name type="scientific">Balaenoptera musculus</name>
    <name type="common">Blue whale</name>
    <dbReference type="NCBI Taxonomy" id="9771"/>
    <lineage>
        <taxon>Eukaryota</taxon>
        <taxon>Metazoa</taxon>
        <taxon>Chordata</taxon>
        <taxon>Craniata</taxon>
        <taxon>Vertebrata</taxon>
        <taxon>Euteleostomi</taxon>
        <taxon>Mammalia</taxon>
        <taxon>Eutheria</taxon>
        <taxon>Laurasiatheria</taxon>
        <taxon>Artiodactyla</taxon>
        <taxon>Whippomorpha</taxon>
        <taxon>Cetacea</taxon>
        <taxon>Mysticeti</taxon>
        <taxon>Balaenopteridae</taxon>
        <taxon>Balaenoptera</taxon>
    </lineage>
</organism>
<comment type="catalytic activity">
    <reaction evidence="6">
        <text>N(6)-acetyl-L-lysyl-[protein] + NAD(+) + H2O = 2''-O-acetyl-ADP-D-ribose + nicotinamide + L-lysyl-[protein]</text>
        <dbReference type="Rhea" id="RHEA:43636"/>
        <dbReference type="Rhea" id="RHEA-COMP:9752"/>
        <dbReference type="Rhea" id="RHEA-COMP:10731"/>
        <dbReference type="ChEBI" id="CHEBI:15377"/>
        <dbReference type="ChEBI" id="CHEBI:17154"/>
        <dbReference type="ChEBI" id="CHEBI:29969"/>
        <dbReference type="ChEBI" id="CHEBI:57540"/>
        <dbReference type="ChEBI" id="CHEBI:61930"/>
        <dbReference type="ChEBI" id="CHEBI:83767"/>
        <dbReference type="EC" id="2.3.1.286"/>
    </reaction>
</comment>
<dbReference type="InterPro" id="IPR050134">
    <property type="entry name" value="NAD-dep_sirtuin_deacylases"/>
</dbReference>
<evidence type="ECO:0000313" key="14">
    <source>
        <dbReference type="RefSeq" id="XP_036718475.1"/>
    </source>
</evidence>
<evidence type="ECO:0000256" key="6">
    <source>
        <dbReference type="PIRNR" id="PIRNR037938"/>
    </source>
</evidence>
<keyword evidence="11" id="KW-0732">Signal</keyword>
<keyword evidence="5 6" id="KW-0520">NAD</keyword>
<proteinExistence type="inferred from homology"/>
<dbReference type="GO" id="GO:0005634">
    <property type="term" value="C:nucleus"/>
    <property type="evidence" value="ECO:0007669"/>
    <property type="project" value="TreeGrafter"/>
</dbReference>
<feature type="binding site" evidence="8">
    <location>
        <begin position="252"/>
        <end position="253"/>
    </location>
    <ligand>
        <name>NAD(+)</name>
        <dbReference type="ChEBI" id="CHEBI:57540"/>
    </ligand>
</feature>
<dbReference type="Proteomes" id="UP000694857">
    <property type="component" value="Chromosome 8"/>
</dbReference>
<dbReference type="GO" id="GO:0070403">
    <property type="term" value="F:NAD+ binding"/>
    <property type="evidence" value="ECO:0007669"/>
    <property type="project" value="UniProtKB-UniRule"/>
</dbReference>
<dbReference type="GO" id="GO:0008270">
    <property type="term" value="F:zinc ion binding"/>
    <property type="evidence" value="ECO:0007669"/>
    <property type="project" value="UniProtKB-UniRule"/>
</dbReference>
<keyword evidence="13" id="KW-1185">Reference proteome</keyword>
<feature type="binding site" evidence="9 10">
    <location>
        <position position="212"/>
    </location>
    <ligand>
        <name>Zn(2+)</name>
        <dbReference type="ChEBI" id="CHEBI:29105"/>
    </ligand>
</feature>
<dbReference type="KEGG" id="bmus:118900219"/>
<feature type="binding site" evidence="9 10">
    <location>
        <position position="191"/>
    </location>
    <ligand>
        <name>Zn(2+)</name>
        <dbReference type="ChEBI" id="CHEBI:29105"/>
    </ligand>
</feature>
<dbReference type="CDD" id="cd01408">
    <property type="entry name" value="SIRT1"/>
    <property type="match status" value="1"/>
</dbReference>
<dbReference type="PANTHER" id="PTHR11085:SF5">
    <property type="entry name" value="NAD-DEPENDENT PROTEIN DEACETYLASE SIRTUIN-3, MITOCHONDRIAL"/>
    <property type="match status" value="1"/>
</dbReference>
<evidence type="ECO:0000256" key="3">
    <source>
        <dbReference type="ARBA" id="ARBA00022723"/>
    </source>
</evidence>
<evidence type="ECO:0000256" key="8">
    <source>
        <dbReference type="PIRSR" id="PIRSR037938-2"/>
    </source>
</evidence>
<protein>
    <recommendedName>
        <fullName evidence="6">NAD-dependent protein deacetylase</fullName>
        <ecNumber evidence="6">2.3.1.286</ecNumber>
    </recommendedName>
</protein>
<keyword evidence="3 6" id="KW-0479">Metal-binding</keyword>
<dbReference type="PIRSF" id="PIRSF037938">
    <property type="entry name" value="SIR2_euk"/>
    <property type="match status" value="1"/>
</dbReference>
<comment type="function">
    <text evidence="6">NAD-dependent protein deacetylase.</text>
</comment>
<dbReference type="SUPFAM" id="SSF52467">
    <property type="entry name" value="DHS-like NAD/FAD-binding domain"/>
    <property type="match status" value="1"/>
</dbReference>
<comment type="similarity">
    <text evidence="1 6">Belongs to the sirtuin family. Class I subfamily.</text>
</comment>
<dbReference type="AlphaFoldDB" id="A0A8B8YG62"/>
<dbReference type="RefSeq" id="XP_036718475.1">
    <property type="nucleotide sequence ID" value="XM_036862580.1"/>
</dbReference>
<feature type="binding site" evidence="9 10">
    <location>
        <position position="215"/>
    </location>
    <ligand>
        <name>Zn(2+)</name>
        <dbReference type="ChEBI" id="CHEBI:29105"/>
    </ligand>
</feature>
<comment type="cofactor">
    <cofactor evidence="9">
        <name>Zn(2+)</name>
        <dbReference type="ChEBI" id="CHEBI:29105"/>
    </cofactor>
    <text evidence="9">Binds 1 zinc ion per subunit.</text>
</comment>
<dbReference type="OrthoDB" id="420264at2759"/>
<dbReference type="InterPro" id="IPR017328">
    <property type="entry name" value="Sirtuin_class_I"/>
</dbReference>
<feature type="binding site" evidence="8">
    <location>
        <begin position="276"/>
        <end position="278"/>
    </location>
    <ligand>
        <name>NAD(+)</name>
        <dbReference type="ChEBI" id="CHEBI:57540"/>
    </ligand>
</feature>
<feature type="domain" description="Deacetylase sirtuin-type" evidence="12">
    <location>
        <begin position="50"/>
        <end position="312"/>
    </location>
</feature>
<dbReference type="InterPro" id="IPR029035">
    <property type="entry name" value="DHS-like_NAD/FAD-binding_dom"/>
</dbReference>
<dbReference type="Gene3D" id="3.40.50.1220">
    <property type="entry name" value="TPP-binding domain"/>
    <property type="match status" value="1"/>
</dbReference>
<dbReference type="InterPro" id="IPR026591">
    <property type="entry name" value="Sirtuin_cat_small_dom_sf"/>
</dbReference>
<reference evidence="14" key="1">
    <citation type="submission" date="2025-08" db="UniProtKB">
        <authorList>
            <consortium name="RefSeq"/>
        </authorList>
    </citation>
    <scope>IDENTIFICATION</scope>
    <source>
        <tissue evidence="14">Epidermis and Blubber</tissue>
    </source>
</reference>
<evidence type="ECO:0000256" key="7">
    <source>
        <dbReference type="PIRSR" id="PIRSR037938-1"/>
    </source>
</evidence>
<feature type="binding site" evidence="8">
    <location>
        <begin position="160"/>
        <end position="163"/>
    </location>
    <ligand>
        <name>NAD(+)</name>
        <dbReference type="ChEBI" id="CHEBI:57540"/>
    </ligand>
</feature>
<feature type="active site" description="Proton acceptor" evidence="7 10">
    <location>
        <position position="180"/>
    </location>
</feature>
<dbReference type="Pfam" id="PF02146">
    <property type="entry name" value="SIR2"/>
    <property type="match status" value="1"/>
</dbReference>
<feature type="binding site" evidence="8">
    <location>
        <begin position="88"/>
        <end position="90"/>
    </location>
    <ligand>
        <name>NAD(+)</name>
        <dbReference type="ChEBI" id="CHEBI:57540"/>
    </ligand>
</feature>
<dbReference type="InterPro" id="IPR003000">
    <property type="entry name" value="Sirtuin"/>
</dbReference>
<evidence type="ECO:0000256" key="9">
    <source>
        <dbReference type="PIRSR" id="PIRSR037938-3"/>
    </source>
</evidence>
<feature type="signal peptide" evidence="11">
    <location>
        <begin position="1"/>
        <end position="20"/>
    </location>
</feature>
<evidence type="ECO:0000256" key="5">
    <source>
        <dbReference type="ARBA" id="ARBA00023027"/>
    </source>
</evidence>
<evidence type="ECO:0000256" key="1">
    <source>
        <dbReference type="ARBA" id="ARBA00006924"/>
    </source>
</evidence>
<dbReference type="PROSITE" id="PS50305">
    <property type="entry name" value="SIRTUIN"/>
    <property type="match status" value="1"/>
</dbReference>
<feature type="binding site" evidence="8">
    <location>
        <begin position="78"/>
        <end position="82"/>
    </location>
    <ligand>
        <name>NAD(+)</name>
        <dbReference type="ChEBI" id="CHEBI:57540"/>
    </ligand>
</feature>
<feature type="binding site" evidence="9 10">
    <location>
        <position position="188"/>
    </location>
    <ligand>
        <name>Zn(2+)</name>
        <dbReference type="ChEBI" id="CHEBI:29105"/>
    </ligand>
</feature>
<evidence type="ECO:0000313" key="13">
    <source>
        <dbReference type="Proteomes" id="UP000694857"/>
    </source>
</evidence>
<evidence type="ECO:0000256" key="2">
    <source>
        <dbReference type="ARBA" id="ARBA00022679"/>
    </source>
</evidence>
<accession>A0A8B8YG62</accession>
<keyword evidence="4 6" id="KW-0862">Zinc</keyword>